<evidence type="ECO:0000256" key="1">
    <source>
        <dbReference type="SAM" id="MobiDB-lite"/>
    </source>
</evidence>
<comment type="caution">
    <text evidence="2">The sequence shown here is derived from an EMBL/GenBank/DDBJ whole genome shotgun (WGS) entry which is preliminary data.</text>
</comment>
<evidence type="ECO:0008006" key="4">
    <source>
        <dbReference type="Google" id="ProtNLM"/>
    </source>
</evidence>
<name>A0ABS7QIM0_9ACTN</name>
<feature type="region of interest" description="Disordered" evidence="1">
    <location>
        <begin position="27"/>
        <end position="70"/>
    </location>
</feature>
<feature type="compositionally biased region" description="Low complexity" evidence="1">
    <location>
        <begin position="33"/>
        <end position="66"/>
    </location>
</feature>
<reference evidence="2 3" key="1">
    <citation type="submission" date="2021-08" db="EMBL/GenBank/DDBJ databases">
        <title>WGS of actinomycetes from Thailand.</title>
        <authorList>
            <person name="Thawai C."/>
        </authorList>
    </citation>
    <scope>NUCLEOTIDE SEQUENCE [LARGE SCALE GENOMIC DNA]</scope>
    <source>
        <strain evidence="2 3">PLK6-54</strain>
    </source>
</reference>
<keyword evidence="3" id="KW-1185">Reference proteome</keyword>
<gene>
    <name evidence="2" type="ORF">K7862_29625</name>
</gene>
<sequence>MGGAAVLAVLLAGCGSARGTAHSAMPGMGGGTASARGASSVSAPTASSGMPTTAGMPGMPGMAAGPPGDGLADTRDGYRLVAAAATLPAGVATRYRFDITAPDGMPVTDFAVDQTRKLHFYAVRSDLSGFQHVHPVMAQDGGWTAALGALTPGRWRLYATFSPASGPGAGRDFVLSRLVTVPGRAVAVPLPAAAPAVGADGYTVTVSGDPGGGAVRPLTVRFTRAGEAVSGLEPYLGAYAHLTAIHAGDMAFAHVHPVAAAGASHGGPELAFHSTLRESGDWRLFLQFQVRGALHVAAVTLHIT</sequence>
<dbReference type="Proteomes" id="UP000778578">
    <property type="component" value="Unassembled WGS sequence"/>
</dbReference>
<evidence type="ECO:0000313" key="3">
    <source>
        <dbReference type="Proteomes" id="UP000778578"/>
    </source>
</evidence>
<accession>A0ABS7QIM0</accession>
<evidence type="ECO:0000313" key="2">
    <source>
        <dbReference type="EMBL" id="MBY8881762.1"/>
    </source>
</evidence>
<proteinExistence type="predicted"/>
<dbReference type="EMBL" id="JAINZZ010000055">
    <property type="protein sequence ID" value="MBY8881762.1"/>
    <property type="molecule type" value="Genomic_DNA"/>
</dbReference>
<protein>
    <recommendedName>
        <fullName evidence="4">YtkA-like domain-containing protein</fullName>
    </recommendedName>
</protein>
<organism evidence="2 3">
    <name type="scientific">Actinacidiphila acidipaludis</name>
    <dbReference type="NCBI Taxonomy" id="2873382"/>
    <lineage>
        <taxon>Bacteria</taxon>
        <taxon>Bacillati</taxon>
        <taxon>Actinomycetota</taxon>
        <taxon>Actinomycetes</taxon>
        <taxon>Kitasatosporales</taxon>
        <taxon>Streptomycetaceae</taxon>
        <taxon>Actinacidiphila</taxon>
    </lineage>
</organism>